<comment type="function">
    <text evidence="7">Provides the (R)-glutamate required for cell wall biosynthesis.</text>
</comment>
<dbReference type="InterPro" id="IPR004391">
    <property type="entry name" value="Glu_race"/>
</dbReference>
<dbReference type="AlphaFoldDB" id="A0A4U5TNT6"/>
<keyword evidence="3 7" id="KW-0133">Cell shape</keyword>
<keyword evidence="5 7" id="KW-0413">Isomerase</keyword>
<dbReference type="HAMAP" id="MF_00258">
    <property type="entry name" value="Glu_racemase"/>
    <property type="match status" value="1"/>
</dbReference>
<gene>
    <name evidence="7 8" type="primary">murI</name>
    <name evidence="8" type="ORF">FCN74_11930</name>
</gene>
<dbReference type="Pfam" id="PF01177">
    <property type="entry name" value="Asp_Glu_race"/>
    <property type="match status" value="1"/>
</dbReference>
<comment type="similarity">
    <text evidence="7">Belongs to the aspartate/glutamate racemases family.</text>
</comment>
<dbReference type="FunFam" id="3.40.50.1860:FF:000001">
    <property type="entry name" value="Glutamate racemase"/>
    <property type="match status" value="1"/>
</dbReference>
<proteinExistence type="inferred from homology"/>
<comment type="catalytic activity">
    <reaction evidence="1 7">
        <text>L-glutamate = D-glutamate</text>
        <dbReference type="Rhea" id="RHEA:12813"/>
        <dbReference type="ChEBI" id="CHEBI:29985"/>
        <dbReference type="ChEBI" id="CHEBI:29986"/>
        <dbReference type="EC" id="5.1.1.3"/>
    </reaction>
</comment>
<dbReference type="EC" id="5.1.1.3" evidence="2 7"/>
<dbReference type="GO" id="GO:0008881">
    <property type="term" value="F:glutamate racemase activity"/>
    <property type="evidence" value="ECO:0007669"/>
    <property type="project" value="UniProtKB-UniRule"/>
</dbReference>
<evidence type="ECO:0000256" key="4">
    <source>
        <dbReference type="ARBA" id="ARBA00022984"/>
    </source>
</evidence>
<dbReference type="NCBIfam" id="TIGR00067">
    <property type="entry name" value="glut_race"/>
    <property type="match status" value="1"/>
</dbReference>
<feature type="active site" description="Proton donor/acceptor" evidence="7">
    <location>
        <position position="185"/>
    </location>
</feature>
<evidence type="ECO:0000256" key="3">
    <source>
        <dbReference type="ARBA" id="ARBA00022960"/>
    </source>
</evidence>
<organism evidence="8 9">
    <name type="scientific">Mesohalobacter halotolerans</name>
    <dbReference type="NCBI Taxonomy" id="1883405"/>
    <lineage>
        <taxon>Bacteria</taxon>
        <taxon>Pseudomonadati</taxon>
        <taxon>Bacteroidota</taxon>
        <taxon>Flavobacteriia</taxon>
        <taxon>Flavobacteriales</taxon>
        <taxon>Flavobacteriaceae</taxon>
        <taxon>Mesohalobacter</taxon>
    </lineage>
</organism>
<dbReference type="GO" id="GO:0009252">
    <property type="term" value="P:peptidoglycan biosynthetic process"/>
    <property type="evidence" value="ECO:0007669"/>
    <property type="project" value="UniProtKB-UniRule"/>
</dbReference>
<evidence type="ECO:0000256" key="7">
    <source>
        <dbReference type="HAMAP-Rule" id="MF_00258"/>
    </source>
</evidence>
<keyword evidence="9" id="KW-1185">Reference proteome</keyword>
<keyword evidence="4 7" id="KW-0573">Peptidoglycan synthesis</keyword>
<evidence type="ECO:0000256" key="2">
    <source>
        <dbReference type="ARBA" id="ARBA00013090"/>
    </source>
</evidence>
<dbReference type="GO" id="GO:0008360">
    <property type="term" value="P:regulation of cell shape"/>
    <property type="evidence" value="ECO:0007669"/>
    <property type="project" value="UniProtKB-KW"/>
</dbReference>
<evidence type="ECO:0000256" key="1">
    <source>
        <dbReference type="ARBA" id="ARBA00001602"/>
    </source>
</evidence>
<feature type="active site" description="Proton donor/acceptor" evidence="7">
    <location>
        <position position="75"/>
    </location>
</feature>
<comment type="caution">
    <text evidence="7">Lacks conserved residue(s) required for the propagation of feature annotation.</text>
</comment>
<evidence type="ECO:0000256" key="5">
    <source>
        <dbReference type="ARBA" id="ARBA00023235"/>
    </source>
</evidence>
<dbReference type="Gene3D" id="3.40.50.1860">
    <property type="match status" value="2"/>
</dbReference>
<dbReference type="InterPro" id="IPR018187">
    <property type="entry name" value="Asp/Glu_racemase_AS_1"/>
</dbReference>
<accession>A0A4U5TNT6</accession>
<dbReference type="UniPathway" id="UPA00219"/>
<dbReference type="PROSITE" id="PS00923">
    <property type="entry name" value="ASP_GLU_RACEMASE_1"/>
    <property type="match status" value="1"/>
</dbReference>
<comment type="pathway">
    <text evidence="7">Cell wall biogenesis; peptidoglycan biosynthesis.</text>
</comment>
<dbReference type="PANTHER" id="PTHR21198:SF3">
    <property type="entry name" value="GLUTAMATE RACEMASE"/>
    <property type="match status" value="1"/>
</dbReference>
<protein>
    <recommendedName>
        <fullName evidence="2 7">Glutamate racemase</fullName>
        <ecNumber evidence="2 7">5.1.1.3</ecNumber>
    </recommendedName>
</protein>
<feature type="binding site" evidence="7">
    <location>
        <begin position="76"/>
        <end position="77"/>
    </location>
    <ligand>
        <name>substrate</name>
    </ligand>
</feature>
<evidence type="ECO:0000313" key="8">
    <source>
        <dbReference type="EMBL" id="TKS55472.1"/>
    </source>
</evidence>
<dbReference type="PANTHER" id="PTHR21198">
    <property type="entry name" value="GLUTAMATE RACEMASE"/>
    <property type="match status" value="1"/>
</dbReference>
<keyword evidence="6 7" id="KW-0961">Cell wall biogenesis/degradation</keyword>
<name>A0A4U5TNT6_9FLAO</name>
<evidence type="ECO:0000256" key="6">
    <source>
        <dbReference type="ARBA" id="ARBA00023316"/>
    </source>
</evidence>
<reference evidence="8 9" key="1">
    <citation type="submission" date="2019-04" db="EMBL/GenBank/DDBJ databases">
        <title>Psychroflexus halotolerans sp. nov., isolated from a marine solar saltern.</title>
        <authorList>
            <person name="Feng X."/>
        </authorList>
    </citation>
    <scope>NUCLEOTIDE SEQUENCE [LARGE SCALE GENOMIC DNA]</scope>
    <source>
        <strain evidence="8 9">WDS2C27</strain>
    </source>
</reference>
<comment type="caution">
    <text evidence="8">The sequence shown here is derived from an EMBL/GenBank/DDBJ whole genome shotgun (WGS) entry which is preliminary data.</text>
</comment>
<feature type="binding site" evidence="7">
    <location>
        <begin position="44"/>
        <end position="45"/>
    </location>
    <ligand>
        <name>substrate</name>
    </ligand>
</feature>
<dbReference type="InterPro" id="IPR015942">
    <property type="entry name" value="Asp/Glu/hydantoin_racemase"/>
</dbReference>
<dbReference type="OrthoDB" id="9801055at2"/>
<dbReference type="InterPro" id="IPR001920">
    <property type="entry name" value="Asp/Glu_race"/>
</dbReference>
<feature type="binding site" evidence="7">
    <location>
        <begin position="12"/>
        <end position="13"/>
    </location>
    <ligand>
        <name>substrate</name>
    </ligand>
</feature>
<dbReference type="EMBL" id="SWMU01000006">
    <property type="protein sequence ID" value="TKS55472.1"/>
    <property type="molecule type" value="Genomic_DNA"/>
</dbReference>
<dbReference type="Proteomes" id="UP000306552">
    <property type="component" value="Unassembled WGS sequence"/>
</dbReference>
<evidence type="ECO:0000313" key="9">
    <source>
        <dbReference type="Proteomes" id="UP000306552"/>
    </source>
</evidence>
<sequence length="266" mass="29635">MPNSNSPIGIFDSGLGGLSILSEIHKILPNENIIYYADSQNAPYGEKTTQEIVELSIKNTEFLLKKSCKIIVVACNTATTNAIHILREKFDIPFIGIEPAIKPASIQSKSKQIGILATKGTLSSELFAQNLKKIRQNSDIIEVVGKGIVEAIENNTTQSPEFLKTLTIQLEPFIKSNIDHLVLGCSHYPLIINELKNIFERKVNIIDSGYAVAKQTLNILSSHRLLSHNKNIQKSILLYKNKTSDEALNNVIKRLQLKNIEVVNDY</sequence>
<dbReference type="SUPFAM" id="SSF53681">
    <property type="entry name" value="Aspartate/glutamate racemase"/>
    <property type="match status" value="2"/>
</dbReference>
<dbReference type="GO" id="GO:0071555">
    <property type="term" value="P:cell wall organization"/>
    <property type="evidence" value="ECO:0007669"/>
    <property type="project" value="UniProtKB-KW"/>
</dbReference>